<gene>
    <name evidence="3" type="primary">CAD1</name>
</gene>
<dbReference type="EMBL" id="PP405609">
    <property type="protein sequence ID" value="WWO62209.1"/>
    <property type="molecule type" value="mRNA"/>
</dbReference>
<accession>A0AAU6NE72</accession>
<dbReference type="Pfam" id="PF01370">
    <property type="entry name" value="Epimerase"/>
    <property type="match status" value="1"/>
</dbReference>
<dbReference type="AlphaFoldDB" id="A0AAU6NE72"/>
<dbReference type="InterPro" id="IPR036291">
    <property type="entry name" value="NAD(P)-bd_dom_sf"/>
</dbReference>
<protein>
    <submittedName>
        <fullName evidence="3">Cinnamyl alcohol dehydrogenase 1</fullName>
    </submittedName>
</protein>
<name>A0AAU6NE72_9MARC</name>
<evidence type="ECO:0000313" key="3">
    <source>
        <dbReference type="EMBL" id="WWO62209.1"/>
    </source>
</evidence>
<evidence type="ECO:0000259" key="2">
    <source>
        <dbReference type="Pfam" id="PF01370"/>
    </source>
</evidence>
<dbReference type="SUPFAM" id="SSF51735">
    <property type="entry name" value="NAD(P)-binding Rossmann-fold domains"/>
    <property type="match status" value="1"/>
</dbReference>
<dbReference type="GO" id="GO:0016616">
    <property type="term" value="F:oxidoreductase activity, acting on the CH-OH group of donors, NAD or NADP as acceptor"/>
    <property type="evidence" value="ECO:0007669"/>
    <property type="project" value="TreeGrafter"/>
</dbReference>
<evidence type="ECO:0000256" key="1">
    <source>
        <dbReference type="ARBA" id="ARBA00023002"/>
    </source>
</evidence>
<dbReference type="Gene3D" id="3.40.50.720">
    <property type="entry name" value="NAD(P)-binding Rossmann-like Domain"/>
    <property type="match status" value="1"/>
</dbReference>
<feature type="domain" description="NAD-dependent epimerase/dehydratase" evidence="2">
    <location>
        <begin position="8"/>
        <end position="245"/>
    </location>
</feature>
<reference evidence="3" key="1">
    <citation type="submission" date="2024-02" db="EMBL/GenBank/DDBJ databases">
        <title>Systematic characterization of cinnamyl alcohol dehydrogenase members revealed classification and functional divergence in Haplomitrium mnioides.</title>
        <authorList>
            <person name="Wang L."/>
            <person name="Wang J."/>
            <person name="Zhu H."/>
            <person name="Wu Y."/>
        </authorList>
    </citation>
    <scope>NUCLEOTIDE SEQUENCE</scope>
</reference>
<keyword evidence="1" id="KW-0560">Oxidoreductase</keyword>
<dbReference type="CDD" id="cd08958">
    <property type="entry name" value="FR_SDR_e"/>
    <property type="match status" value="1"/>
</dbReference>
<dbReference type="PANTHER" id="PTHR10366">
    <property type="entry name" value="NAD DEPENDENT EPIMERASE/DEHYDRATASE"/>
    <property type="match status" value="1"/>
</dbReference>
<dbReference type="InterPro" id="IPR050425">
    <property type="entry name" value="NAD(P)_dehydrat-like"/>
</dbReference>
<dbReference type="FunFam" id="3.40.50.720:FF:000085">
    <property type="entry name" value="Dihydroflavonol reductase"/>
    <property type="match status" value="1"/>
</dbReference>
<dbReference type="PANTHER" id="PTHR10366:SF821">
    <property type="entry name" value="TETRAKETIDE ALPHA-PYRONE REDUCTASE 1"/>
    <property type="match status" value="1"/>
</dbReference>
<sequence>MAEGKGLVCVTGAGGFVASWLVKSLLERGYNVRGTVRDPDNEKKTSHLKALPGAKERLELVRADLLVDGSFDAAVSGCDGVFHTATPVVAIKEDPKAEMIDPAVNGTLNVLKSCAKTTSVKRIVMTSSSSAARFRTDYATNPLLDETSWSDLEFCTKFKMWYAVAKTTAEKAAWDFSEKNNLNLITILPTFIIGPVLPSELSSTSTDVLDLLTGHEKKFQLYGRMGYIHIDDVATVHILAYETPGASGRYICSEGERDNTEVGELLKVRYPNLNVATRFEKGGMPYYNFDVKKVKELGLTSFKSFDVMFDDAIESYRNLNLLPTP</sequence>
<dbReference type="InterPro" id="IPR001509">
    <property type="entry name" value="Epimerase_deHydtase"/>
</dbReference>
<proteinExistence type="evidence at transcript level"/>
<organism evidence="3">
    <name type="scientific">Haplomitrium mnioides</name>
    <dbReference type="NCBI Taxonomy" id="56921"/>
    <lineage>
        <taxon>Eukaryota</taxon>
        <taxon>Viridiplantae</taxon>
        <taxon>Streptophyta</taxon>
        <taxon>Embryophyta</taxon>
        <taxon>Marchantiophyta</taxon>
        <taxon>Haplomitriopsida</taxon>
        <taxon>Haplomitriidae</taxon>
        <taxon>Calobryales</taxon>
        <taxon>Haplomitriaceae</taxon>
        <taxon>Haplomitrium</taxon>
    </lineage>
</organism>